<feature type="domain" description="BESS" evidence="4">
    <location>
        <begin position="288"/>
        <end position="327"/>
    </location>
</feature>
<evidence type="ECO:0008006" key="7">
    <source>
        <dbReference type="Google" id="ProtNLM"/>
    </source>
</evidence>
<keyword evidence="1" id="KW-0539">Nucleus</keyword>
<dbReference type="PROSITE" id="PS51031">
    <property type="entry name" value="BESS"/>
    <property type="match status" value="1"/>
</dbReference>
<keyword evidence="6" id="KW-1185">Reference proteome</keyword>
<dbReference type="Pfam" id="PF10545">
    <property type="entry name" value="MADF_DNA_bdg"/>
    <property type="match status" value="1"/>
</dbReference>
<evidence type="ECO:0000259" key="3">
    <source>
        <dbReference type="PROSITE" id="PS51029"/>
    </source>
</evidence>
<reference evidence="5 6" key="1">
    <citation type="journal article" date="2019" name="PLoS Biol.">
        <title>Sex chromosomes control vertical transmission of feminizing Wolbachia symbionts in an isopod.</title>
        <authorList>
            <person name="Becking T."/>
            <person name="Chebbi M.A."/>
            <person name="Giraud I."/>
            <person name="Moumen B."/>
            <person name="Laverre T."/>
            <person name="Caubet Y."/>
            <person name="Peccoud J."/>
            <person name="Gilbert C."/>
            <person name="Cordaux R."/>
        </authorList>
    </citation>
    <scope>NUCLEOTIDE SEQUENCE [LARGE SCALE GENOMIC DNA]</scope>
    <source>
        <strain evidence="5">ANa2</strain>
        <tissue evidence="5">Whole body excluding digestive tract and cuticle</tissue>
    </source>
</reference>
<dbReference type="InterPro" id="IPR006578">
    <property type="entry name" value="MADF-dom"/>
</dbReference>
<dbReference type="SMART" id="SM00595">
    <property type="entry name" value="MADF"/>
    <property type="match status" value="1"/>
</dbReference>
<feature type="domain" description="MADF" evidence="3">
    <location>
        <begin position="124"/>
        <end position="217"/>
    </location>
</feature>
<dbReference type="OrthoDB" id="6360681at2759"/>
<gene>
    <name evidence="5" type="ORF">Anas_13604</name>
</gene>
<proteinExistence type="predicted"/>
<dbReference type="PANTHER" id="PTHR12243:SF67">
    <property type="entry name" value="COREPRESSOR OF PANGOLIN, ISOFORM A-RELATED"/>
    <property type="match status" value="1"/>
</dbReference>
<dbReference type="AlphaFoldDB" id="A0A5N5T854"/>
<dbReference type="InterPro" id="IPR004210">
    <property type="entry name" value="BESS_motif"/>
</dbReference>
<evidence type="ECO:0000313" key="6">
    <source>
        <dbReference type="Proteomes" id="UP000326759"/>
    </source>
</evidence>
<sequence>MTFGNYNDILLWGFIVFSERFLIIMFELTAHFCFNQPCLNPNDESLSQEDIKDEQIDEFESQQVICLKNDEHNSKPCLNPNDESLSQEDIKDEQIDEFESQQVICLKNDEHNSKCRCNMTLFERIIEEVKKYPCLWNKSLDSYRNQNARDNAWKMISLALNTPGIDVRKKWASLRDCFRRELAQQQQQRKTTSKLCTKMRRKYLYFNQLKFLLPHVKVSTTPKSSLLESEISEAPPEAPTALDGENEHSSTEENAEASTACSCIKNKREENYGEEILELLKEATKNRFDNDEYFLLSLAPKFKRYDTNKRCLLRLEILNTILKFHQQHMPTTKILNS</sequence>
<name>A0A5N5T854_9CRUS</name>
<dbReference type="GO" id="GO:0003677">
    <property type="term" value="F:DNA binding"/>
    <property type="evidence" value="ECO:0007669"/>
    <property type="project" value="InterPro"/>
</dbReference>
<organism evidence="5 6">
    <name type="scientific">Armadillidium nasatum</name>
    <dbReference type="NCBI Taxonomy" id="96803"/>
    <lineage>
        <taxon>Eukaryota</taxon>
        <taxon>Metazoa</taxon>
        <taxon>Ecdysozoa</taxon>
        <taxon>Arthropoda</taxon>
        <taxon>Crustacea</taxon>
        <taxon>Multicrustacea</taxon>
        <taxon>Malacostraca</taxon>
        <taxon>Eumalacostraca</taxon>
        <taxon>Peracarida</taxon>
        <taxon>Isopoda</taxon>
        <taxon>Oniscidea</taxon>
        <taxon>Crinocheta</taxon>
        <taxon>Armadillidiidae</taxon>
        <taxon>Armadillidium</taxon>
    </lineage>
</organism>
<evidence type="ECO:0000256" key="1">
    <source>
        <dbReference type="PROSITE-ProRule" id="PRU00371"/>
    </source>
</evidence>
<evidence type="ECO:0000259" key="4">
    <source>
        <dbReference type="PROSITE" id="PS51031"/>
    </source>
</evidence>
<dbReference type="PANTHER" id="PTHR12243">
    <property type="entry name" value="MADF DOMAIN TRANSCRIPTION FACTOR"/>
    <property type="match status" value="1"/>
</dbReference>
<dbReference type="PROSITE" id="PS51029">
    <property type="entry name" value="MADF"/>
    <property type="match status" value="1"/>
</dbReference>
<feature type="region of interest" description="Disordered" evidence="2">
    <location>
        <begin position="227"/>
        <end position="256"/>
    </location>
</feature>
<dbReference type="GO" id="GO:0005634">
    <property type="term" value="C:nucleus"/>
    <property type="evidence" value="ECO:0007669"/>
    <property type="project" value="UniProtKB-SubCell"/>
</dbReference>
<evidence type="ECO:0000256" key="2">
    <source>
        <dbReference type="SAM" id="MobiDB-lite"/>
    </source>
</evidence>
<comment type="subcellular location">
    <subcellularLocation>
        <location evidence="1">Nucleus</location>
    </subcellularLocation>
</comment>
<accession>A0A5N5T854</accession>
<dbReference type="InterPro" id="IPR039353">
    <property type="entry name" value="TF_Adf1"/>
</dbReference>
<dbReference type="EMBL" id="SEYY01006628">
    <property type="protein sequence ID" value="KAB7502833.1"/>
    <property type="molecule type" value="Genomic_DNA"/>
</dbReference>
<evidence type="ECO:0000313" key="5">
    <source>
        <dbReference type="EMBL" id="KAB7502833.1"/>
    </source>
</evidence>
<comment type="caution">
    <text evidence="5">The sequence shown here is derived from an EMBL/GenBank/DDBJ whole genome shotgun (WGS) entry which is preliminary data.</text>
</comment>
<protein>
    <recommendedName>
        <fullName evidence="7">Transcription factor Adf-1</fullName>
    </recommendedName>
</protein>
<dbReference type="Proteomes" id="UP000326759">
    <property type="component" value="Unassembled WGS sequence"/>
</dbReference>